<evidence type="ECO:0000313" key="5">
    <source>
        <dbReference type="Proteomes" id="UP000474957"/>
    </source>
</evidence>
<dbReference type="Pfam" id="PF07687">
    <property type="entry name" value="M20_dimer"/>
    <property type="match status" value="1"/>
</dbReference>
<dbReference type="InterPro" id="IPR011650">
    <property type="entry name" value="Peptidase_M20_dimer"/>
</dbReference>
<feature type="binding site" evidence="2">
    <location>
        <position position="108"/>
    </location>
    <ligand>
        <name>Mn(2+)</name>
        <dbReference type="ChEBI" id="CHEBI:29035"/>
        <label>2</label>
    </ligand>
</feature>
<name>A0A6L5YWA5_9RHOB</name>
<feature type="binding site" evidence="2">
    <location>
        <position position="144"/>
    </location>
    <ligand>
        <name>Mn(2+)</name>
        <dbReference type="ChEBI" id="CHEBI:29035"/>
        <label>2</label>
    </ligand>
</feature>
<dbReference type="SUPFAM" id="SSF55031">
    <property type="entry name" value="Bacterial exopeptidase dimerisation domain"/>
    <property type="match status" value="1"/>
</dbReference>
<dbReference type="CDD" id="cd03886">
    <property type="entry name" value="M20_Acy1"/>
    <property type="match status" value="1"/>
</dbReference>
<gene>
    <name evidence="4" type="ORF">GE300_02500</name>
</gene>
<dbReference type="FunFam" id="3.30.70.360:FF:000001">
    <property type="entry name" value="N-acetyldiaminopimelate deacetylase"/>
    <property type="match status" value="1"/>
</dbReference>
<dbReference type="GO" id="GO:0046872">
    <property type="term" value="F:metal ion binding"/>
    <property type="evidence" value="ECO:0007669"/>
    <property type="project" value="UniProtKB-KW"/>
</dbReference>
<dbReference type="InterPro" id="IPR002933">
    <property type="entry name" value="Peptidase_M20"/>
</dbReference>
<feature type="domain" description="Peptidase M20 dimerisation" evidence="3">
    <location>
        <begin position="195"/>
        <end position="285"/>
    </location>
</feature>
<keyword evidence="2" id="KW-0479">Metal-binding</keyword>
<evidence type="ECO:0000259" key="3">
    <source>
        <dbReference type="Pfam" id="PF07687"/>
    </source>
</evidence>
<dbReference type="RefSeq" id="WP_154444535.1">
    <property type="nucleotide sequence ID" value="NZ_WIND01000001.1"/>
</dbReference>
<comment type="caution">
    <text evidence="4">The sequence shown here is derived from an EMBL/GenBank/DDBJ whole genome shotgun (WGS) entry which is preliminary data.</text>
</comment>
<keyword evidence="1 4" id="KW-0378">Hydrolase</keyword>
<dbReference type="PIRSF" id="PIRSF005962">
    <property type="entry name" value="Pept_M20D_amidohydro"/>
    <property type="match status" value="1"/>
</dbReference>
<dbReference type="GO" id="GO:0050118">
    <property type="term" value="F:N-acetyldiaminopimelate deacetylase activity"/>
    <property type="evidence" value="ECO:0007669"/>
    <property type="project" value="UniProtKB-ARBA"/>
</dbReference>
<dbReference type="Pfam" id="PF01546">
    <property type="entry name" value="Peptidase_M20"/>
    <property type="match status" value="1"/>
</dbReference>
<dbReference type="GO" id="GO:0019877">
    <property type="term" value="P:diaminopimelate biosynthetic process"/>
    <property type="evidence" value="ECO:0007669"/>
    <property type="project" value="UniProtKB-ARBA"/>
</dbReference>
<dbReference type="Proteomes" id="UP000474957">
    <property type="component" value="Unassembled WGS sequence"/>
</dbReference>
<evidence type="ECO:0000313" key="4">
    <source>
        <dbReference type="EMBL" id="MSU88487.1"/>
    </source>
</evidence>
<dbReference type="NCBIfam" id="TIGR01891">
    <property type="entry name" value="amidohydrolases"/>
    <property type="match status" value="1"/>
</dbReference>
<reference evidence="4 5" key="1">
    <citation type="submission" date="2019-10" db="EMBL/GenBank/DDBJ databases">
        <title>Cognatihalovulum marinum gen. nov. sp. nov., a new member of the family Rhodobacteraceae isolated from deep seawater of the Northwest Indian Ocean.</title>
        <authorList>
            <person name="Ruan C."/>
            <person name="Wang J."/>
            <person name="Zheng X."/>
            <person name="Song L."/>
            <person name="Zhu Y."/>
            <person name="Huang Y."/>
            <person name="Lu Z."/>
            <person name="Du W."/>
            <person name="Huang L."/>
            <person name="Dai X."/>
        </authorList>
    </citation>
    <scope>NUCLEOTIDE SEQUENCE [LARGE SCALE GENOMIC DNA]</scope>
    <source>
        <strain evidence="4 5">2CG4</strain>
    </source>
</reference>
<evidence type="ECO:0000256" key="1">
    <source>
        <dbReference type="ARBA" id="ARBA00022801"/>
    </source>
</evidence>
<protein>
    <submittedName>
        <fullName evidence="4">Amidohydrolase</fullName>
    </submittedName>
</protein>
<dbReference type="InterPro" id="IPR017439">
    <property type="entry name" value="Amidohydrolase"/>
</dbReference>
<dbReference type="PANTHER" id="PTHR11014:SF63">
    <property type="entry name" value="METALLOPEPTIDASE, PUTATIVE (AFU_ORTHOLOGUE AFUA_6G09600)-RELATED"/>
    <property type="match status" value="1"/>
</dbReference>
<organism evidence="4 5">
    <name type="scientific">Halovulum marinum</name>
    <dbReference type="NCBI Taxonomy" id="2662447"/>
    <lineage>
        <taxon>Bacteria</taxon>
        <taxon>Pseudomonadati</taxon>
        <taxon>Pseudomonadota</taxon>
        <taxon>Alphaproteobacteria</taxon>
        <taxon>Rhodobacterales</taxon>
        <taxon>Paracoccaceae</taxon>
        <taxon>Halovulum</taxon>
    </lineage>
</organism>
<sequence length="394" mass="41850">MTDDTDLRARIAELTDQIAEDLIAVRRTLHAHPELGFEEIATSALVKERLSALGVPYRDGIAKTGIAAMIGSGPGRLVGLRGDMDALPIEESADPAYKSCNPGKMHACGHDAHTAIALGVATVMARLADSLPGRLVVVFQPAEESLGGARAMLADGLFDDARPAVMLGYHNWPPLDGGTVGWHPQTAFASTDPFDVEIRGRSGHGAHPHLARDPIVAAGSLVSALQTVVSREIAPLDAAVVTIGSIAGGTARNQIPDTVRLQGSTRSQSPEVREQVRAAIERICRGVGEMHGVDCTPTFLQGVPPVVNDPQILALVTDEAARMLGDENVIELPRGSMGSEDYAEFSTRIPSAHLRIGSRYAPRPTMLHRSDFDLDERCIATAVKVLSAAALRLM</sequence>
<feature type="binding site" evidence="2">
    <location>
        <position position="110"/>
    </location>
    <ligand>
        <name>Mn(2+)</name>
        <dbReference type="ChEBI" id="CHEBI:29035"/>
        <label>2</label>
    </ligand>
</feature>
<dbReference type="InterPro" id="IPR036264">
    <property type="entry name" value="Bact_exopeptidase_dim_dom"/>
</dbReference>
<dbReference type="EMBL" id="WIND01000001">
    <property type="protein sequence ID" value="MSU88487.1"/>
    <property type="molecule type" value="Genomic_DNA"/>
</dbReference>
<dbReference type="Gene3D" id="3.40.630.10">
    <property type="entry name" value="Zn peptidases"/>
    <property type="match status" value="1"/>
</dbReference>
<feature type="binding site" evidence="2">
    <location>
        <position position="368"/>
    </location>
    <ligand>
        <name>Mn(2+)</name>
        <dbReference type="ChEBI" id="CHEBI:29035"/>
        <label>2</label>
    </ligand>
</feature>
<proteinExistence type="predicted"/>
<dbReference type="Gene3D" id="3.30.70.360">
    <property type="match status" value="1"/>
</dbReference>
<dbReference type="PANTHER" id="PTHR11014">
    <property type="entry name" value="PEPTIDASE M20 FAMILY MEMBER"/>
    <property type="match status" value="1"/>
</dbReference>
<feature type="binding site" evidence="2">
    <location>
        <position position="170"/>
    </location>
    <ligand>
        <name>Mn(2+)</name>
        <dbReference type="ChEBI" id="CHEBI:29035"/>
        <label>2</label>
    </ligand>
</feature>
<keyword evidence="2" id="KW-0464">Manganese</keyword>
<accession>A0A6L5YWA5</accession>
<dbReference type="SUPFAM" id="SSF53187">
    <property type="entry name" value="Zn-dependent exopeptidases"/>
    <property type="match status" value="1"/>
</dbReference>
<evidence type="ECO:0000256" key="2">
    <source>
        <dbReference type="PIRSR" id="PIRSR005962-1"/>
    </source>
</evidence>
<keyword evidence="5" id="KW-1185">Reference proteome</keyword>
<comment type="cofactor">
    <cofactor evidence="2">
        <name>Mn(2+)</name>
        <dbReference type="ChEBI" id="CHEBI:29035"/>
    </cofactor>
    <text evidence="2">The Mn(2+) ion enhances activity.</text>
</comment>
<dbReference type="AlphaFoldDB" id="A0A6L5YWA5"/>